<dbReference type="GO" id="GO:0004518">
    <property type="term" value="F:nuclease activity"/>
    <property type="evidence" value="ECO:0007669"/>
    <property type="project" value="UniProtKB-KW"/>
</dbReference>
<evidence type="ECO:0000256" key="2">
    <source>
        <dbReference type="ARBA" id="ARBA00022649"/>
    </source>
</evidence>
<dbReference type="STRING" id="34059.A9308_09005"/>
<proteinExistence type="inferred from homology"/>
<feature type="domain" description="PIN" evidence="8">
    <location>
        <begin position="2"/>
        <end position="126"/>
    </location>
</feature>
<dbReference type="PANTHER" id="PTHR33653">
    <property type="entry name" value="RIBONUCLEASE VAPC2"/>
    <property type="match status" value="1"/>
</dbReference>
<organism evidence="9 10">
    <name type="scientific">Faucicola atlantae</name>
    <dbReference type="NCBI Taxonomy" id="34059"/>
    <lineage>
        <taxon>Bacteria</taxon>
        <taxon>Pseudomonadati</taxon>
        <taxon>Pseudomonadota</taxon>
        <taxon>Gammaproteobacteria</taxon>
        <taxon>Moraxellales</taxon>
        <taxon>Moraxellaceae</taxon>
        <taxon>Faucicola</taxon>
    </lineage>
</organism>
<comment type="caution">
    <text evidence="9">The sequence shown here is derived from an EMBL/GenBank/DDBJ whole genome shotgun (WGS) entry which is preliminary data.</text>
</comment>
<evidence type="ECO:0000313" key="10">
    <source>
        <dbReference type="Proteomes" id="UP000092508"/>
    </source>
</evidence>
<evidence type="ECO:0000256" key="3">
    <source>
        <dbReference type="ARBA" id="ARBA00022722"/>
    </source>
</evidence>
<keyword evidence="2" id="KW-1277">Toxin-antitoxin system</keyword>
<evidence type="ECO:0000256" key="1">
    <source>
        <dbReference type="ARBA" id="ARBA00001946"/>
    </source>
</evidence>
<comment type="cofactor">
    <cofactor evidence="1">
        <name>Mg(2+)</name>
        <dbReference type="ChEBI" id="CHEBI:18420"/>
    </cofactor>
</comment>
<dbReference type="GO" id="GO:0046872">
    <property type="term" value="F:metal ion binding"/>
    <property type="evidence" value="ECO:0007669"/>
    <property type="project" value="UniProtKB-KW"/>
</dbReference>
<dbReference type="RefSeq" id="WP_067237876.1">
    <property type="nucleotide sequence ID" value="NZ_LZMZ01000032.1"/>
</dbReference>
<dbReference type="PANTHER" id="PTHR33653:SF1">
    <property type="entry name" value="RIBONUCLEASE VAPC2"/>
    <property type="match status" value="1"/>
</dbReference>
<dbReference type="Pfam" id="PF01850">
    <property type="entry name" value="PIN"/>
    <property type="match status" value="1"/>
</dbReference>
<dbReference type="AlphaFoldDB" id="A0A1B8QAE7"/>
<dbReference type="Proteomes" id="UP000092508">
    <property type="component" value="Unassembled WGS sequence"/>
</dbReference>
<evidence type="ECO:0000256" key="7">
    <source>
        <dbReference type="ARBA" id="ARBA00038093"/>
    </source>
</evidence>
<evidence type="ECO:0000259" key="8">
    <source>
        <dbReference type="Pfam" id="PF01850"/>
    </source>
</evidence>
<keyword evidence="5" id="KW-0378">Hydrolase</keyword>
<keyword evidence="3" id="KW-0540">Nuclease</keyword>
<keyword evidence="4" id="KW-0479">Metal-binding</keyword>
<evidence type="ECO:0000256" key="4">
    <source>
        <dbReference type="ARBA" id="ARBA00022723"/>
    </source>
</evidence>
<dbReference type="EMBL" id="LZMZ01000032">
    <property type="protein sequence ID" value="OBX76263.1"/>
    <property type="molecule type" value="Genomic_DNA"/>
</dbReference>
<dbReference type="GO" id="GO:0016787">
    <property type="term" value="F:hydrolase activity"/>
    <property type="evidence" value="ECO:0007669"/>
    <property type="project" value="UniProtKB-KW"/>
</dbReference>
<keyword evidence="6" id="KW-0460">Magnesium</keyword>
<comment type="similarity">
    <text evidence="7">Belongs to the PINc/VapC protein family.</text>
</comment>
<dbReference type="InterPro" id="IPR002716">
    <property type="entry name" value="PIN_dom"/>
</dbReference>
<reference evidence="9 10" key="1">
    <citation type="submission" date="2016-06" db="EMBL/GenBank/DDBJ databases">
        <title>Draft genome of Moraxella atlantae CCUG 66109.</title>
        <authorList>
            <person name="Salva-Serra F."/>
            <person name="Engstrom-Jakobsson H."/>
            <person name="Thorell K."/>
            <person name="Gonzales-Siles L."/>
            <person name="Karlsson R."/>
            <person name="Boulund F."/>
            <person name="Engstrand L."/>
            <person name="Kristiansson E."/>
            <person name="Moore E."/>
        </authorList>
    </citation>
    <scope>NUCLEOTIDE SEQUENCE [LARGE SCALE GENOMIC DNA]</scope>
    <source>
        <strain evidence="9 10">CCUG 66109</strain>
    </source>
</reference>
<sequence length="144" mass="16126">MYLLDTNTLSEIRKIKSSNNKADVGVSQWASSVNIHDLYISVITLLELQRGILLKARTDKTQAKVLENWLNHEVLANFEGRILGVDESIALTCAKLHVPNKKPAHDALIAATAIFHDLELVTRNIKDFDTTQVRTLNPFTSTKC</sequence>
<dbReference type="InterPro" id="IPR029060">
    <property type="entry name" value="PIN-like_dom_sf"/>
</dbReference>
<dbReference type="CDD" id="cd18746">
    <property type="entry name" value="PIN_VapC4-5_FitB-like"/>
    <property type="match status" value="1"/>
</dbReference>
<evidence type="ECO:0000256" key="5">
    <source>
        <dbReference type="ARBA" id="ARBA00022801"/>
    </source>
</evidence>
<accession>A0A1B8QAE7</accession>
<protein>
    <submittedName>
        <fullName evidence="9">Twitching motility protein PilT</fullName>
    </submittedName>
</protein>
<dbReference type="InterPro" id="IPR050556">
    <property type="entry name" value="Type_II_TA_system_RNase"/>
</dbReference>
<dbReference type="OrthoDB" id="9804823at2"/>
<evidence type="ECO:0000256" key="6">
    <source>
        <dbReference type="ARBA" id="ARBA00022842"/>
    </source>
</evidence>
<evidence type="ECO:0000313" key="9">
    <source>
        <dbReference type="EMBL" id="OBX76263.1"/>
    </source>
</evidence>
<name>A0A1B8QAE7_9GAMM</name>
<dbReference type="SUPFAM" id="SSF88723">
    <property type="entry name" value="PIN domain-like"/>
    <property type="match status" value="1"/>
</dbReference>
<dbReference type="Gene3D" id="3.40.50.1010">
    <property type="entry name" value="5'-nuclease"/>
    <property type="match status" value="1"/>
</dbReference>
<gene>
    <name evidence="9" type="ORF">A9308_09005</name>
</gene>